<feature type="transmembrane region" description="Helical" evidence="1">
    <location>
        <begin position="165"/>
        <end position="181"/>
    </location>
</feature>
<keyword evidence="1" id="KW-0812">Transmembrane</keyword>
<sequence>MEAIEITQALKEVILQAYGDRVGTFKLQSVDEDTSRARQKARSQLTKEQRLLIDRALVPFRDWLIERDPEAAERVAKGVPAPQDIETAVRAAEDHAVAHMALDLTAEEQALLTYRLQNGRVETIEERNQRRRRPLKLSNRHVRTMAGGVAVIFLGSGLAGVATEAATIVTVVGAAIFVFGFRRWRSGEVTSNIPQVSVFRGGKISDEGREQF</sequence>
<evidence type="ECO:0000256" key="1">
    <source>
        <dbReference type="SAM" id="Phobius"/>
    </source>
</evidence>
<gene>
    <name evidence="2" type="ORF">METZ01_LOCUS18828</name>
</gene>
<organism evidence="2">
    <name type="scientific">marine metagenome</name>
    <dbReference type="NCBI Taxonomy" id="408172"/>
    <lineage>
        <taxon>unclassified sequences</taxon>
        <taxon>metagenomes</taxon>
        <taxon>ecological metagenomes</taxon>
    </lineage>
</organism>
<accession>A0A381PH51</accession>
<name>A0A381PH51_9ZZZZ</name>
<proteinExistence type="predicted"/>
<keyword evidence="1" id="KW-1133">Transmembrane helix</keyword>
<protein>
    <submittedName>
        <fullName evidence="2">Uncharacterized protein</fullName>
    </submittedName>
</protein>
<keyword evidence="1" id="KW-0472">Membrane</keyword>
<dbReference type="EMBL" id="UINC01000972">
    <property type="protein sequence ID" value="SUZ65974.1"/>
    <property type="molecule type" value="Genomic_DNA"/>
</dbReference>
<dbReference type="AlphaFoldDB" id="A0A381PH51"/>
<evidence type="ECO:0000313" key="2">
    <source>
        <dbReference type="EMBL" id="SUZ65974.1"/>
    </source>
</evidence>
<reference evidence="2" key="1">
    <citation type="submission" date="2018-05" db="EMBL/GenBank/DDBJ databases">
        <authorList>
            <person name="Lanie J.A."/>
            <person name="Ng W.-L."/>
            <person name="Kazmierczak K.M."/>
            <person name="Andrzejewski T.M."/>
            <person name="Davidsen T.M."/>
            <person name="Wayne K.J."/>
            <person name="Tettelin H."/>
            <person name="Glass J.I."/>
            <person name="Rusch D."/>
            <person name="Podicherti R."/>
            <person name="Tsui H.-C.T."/>
            <person name="Winkler M.E."/>
        </authorList>
    </citation>
    <scope>NUCLEOTIDE SEQUENCE</scope>
</reference>